<evidence type="ECO:0000256" key="3">
    <source>
        <dbReference type="SAM" id="SignalP"/>
    </source>
</evidence>
<protein>
    <submittedName>
        <fullName evidence="4">Uncharacterized protein</fullName>
    </submittedName>
</protein>
<keyword evidence="2" id="KW-0472">Membrane</keyword>
<evidence type="ECO:0000313" key="4">
    <source>
        <dbReference type="EMBL" id="ETW05524.1"/>
    </source>
</evidence>
<name>A0A024UGW2_9STRA</name>
<accession>A0A024UGW2</accession>
<keyword evidence="3" id="KW-0732">Signal</keyword>
<keyword evidence="2" id="KW-0812">Transmembrane</keyword>
<dbReference type="EMBL" id="KI913956">
    <property type="protein sequence ID" value="ETW05524.1"/>
    <property type="molecule type" value="Genomic_DNA"/>
</dbReference>
<feature type="transmembrane region" description="Helical" evidence="2">
    <location>
        <begin position="101"/>
        <end position="119"/>
    </location>
</feature>
<dbReference type="AlphaFoldDB" id="A0A024UGW2"/>
<evidence type="ECO:0000256" key="1">
    <source>
        <dbReference type="SAM" id="MobiDB-lite"/>
    </source>
</evidence>
<gene>
    <name evidence="4" type="ORF">H310_03280</name>
</gene>
<proteinExistence type="predicted"/>
<dbReference type="VEuPathDB" id="FungiDB:H310_03280"/>
<organism evidence="4">
    <name type="scientific">Aphanomyces invadans</name>
    <dbReference type="NCBI Taxonomy" id="157072"/>
    <lineage>
        <taxon>Eukaryota</taxon>
        <taxon>Sar</taxon>
        <taxon>Stramenopiles</taxon>
        <taxon>Oomycota</taxon>
        <taxon>Saprolegniomycetes</taxon>
        <taxon>Saprolegniales</taxon>
        <taxon>Verrucalvaceae</taxon>
        <taxon>Aphanomyces</taxon>
    </lineage>
</organism>
<feature type="region of interest" description="Disordered" evidence="1">
    <location>
        <begin position="253"/>
        <end position="275"/>
    </location>
</feature>
<dbReference type="GeneID" id="20080330"/>
<reference evidence="4" key="1">
    <citation type="submission" date="2013-12" db="EMBL/GenBank/DDBJ databases">
        <title>The Genome Sequence of Aphanomyces invadans NJM9701.</title>
        <authorList>
            <consortium name="The Broad Institute Genomics Platform"/>
            <person name="Russ C."/>
            <person name="Tyler B."/>
            <person name="van West P."/>
            <person name="Dieguez-Uribeondo J."/>
            <person name="Young S.K."/>
            <person name="Zeng Q."/>
            <person name="Gargeya S."/>
            <person name="Fitzgerald M."/>
            <person name="Abouelleil A."/>
            <person name="Alvarado L."/>
            <person name="Chapman S.B."/>
            <person name="Gainer-Dewar J."/>
            <person name="Goldberg J."/>
            <person name="Griggs A."/>
            <person name="Gujja S."/>
            <person name="Hansen M."/>
            <person name="Howarth C."/>
            <person name="Imamovic A."/>
            <person name="Ireland A."/>
            <person name="Larimer J."/>
            <person name="McCowan C."/>
            <person name="Murphy C."/>
            <person name="Pearson M."/>
            <person name="Poon T.W."/>
            <person name="Priest M."/>
            <person name="Roberts A."/>
            <person name="Saif S."/>
            <person name="Shea T."/>
            <person name="Sykes S."/>
            <person name="Wortman J."/>
            <person name="Nusbaum C."/>
            <person name="Birren B."/>
        </authorList>
    </citation>
    <scope>NUCLEOTIDE SEQUENCE [LARGE SCALE GENOMIC DNA]</scope>
    <source>
        <strain evidence="4">NJM9701</strain>
    </source>
</reference>
<feature type="chain" id="PRO_5001535099" evidence="3">
    <location>
        <begin position="18"/>
        <end position="275"/>
    </location>
</feature>
<dbReference type="OrthoDB" id="75760at2759"/>
<feature type="signal peptide" evidence="3">
    <location>
        <begin position="1"/>
        <end position="17"/>
    </location>
</feature>
<sequence>MLVTALCVILWSLSVSAHTTPAMTPFPGTSACQRCANDPSQCGDAFKGLPGKYCGPWLSGGVKQACCCPPAARCVIPINAASCGCDSNPTPITKSSSGTPFWAWIVFGIGAIALTMVIWSCCRRRVYEAEPVYVPSGGVAYTSQPPMVVHEPFGYSGGYGYGNRGGSMAAGVAIGTTAGIVGGVLIGEALADGHRNHGDYGGNYAGGDYGGGGGGADFGGDFSLLTRVTLNNFKTYTCATSASCLHPHAANSFHQDKSKGHQGKSKGVRCDCHEL</sequence>
<dbReference type="STRING" id="157072.A0A024UGW2"/>
<dbReference type="RefSeq" id="XP_008865301.1">
    <property type="nucleotide sequence ID" value="XM_008867079.1"/>
</dbReference>
<keyword evidence="2" id="KW-1133">Transmembrane helix</keyword>
<evidence type="ECO:0000256" key="2">
    <source>
        <dbReference type="SAM" id="Phobius"/>
    </source>
</evidence>